<evidence type="ECO:0000313" key="1">
    <source>
        <dbReference type="EMBL" id="VFK02439.1"/>
    </source>
</evidence>
<organism evidence="1">
    <name type="scientific">Candidatus Kentrum sp. LFY</name>
    <dbReference type="NCBI Taxonomy" id="2126342"/>
    <lineage>
        <taxon>Bacteria</taxon>
        <taxon>Pseudomonadati</taxon>
        <taxon>Pseudomonadota</taxon>
        <taxon>Gammaproteobacteria</taxon>
        <taxon>Candidatus Kentrum</taxon>
    </lineage>
</organism>
<proteinExistence type="predicted"/>
<reference evidence="1" key="1">
    <citation type="submission" date="2019-02" db="EMBL/GenBank/DDBJ databases">
        <authorList>
            <person name="Gruber-Vodicka R. H."/>
            <person name="Seah K. B. B."/>
        </authorList>
    </citation>
    <scope>NUCLEOTIDE SEQUENCE</scope>
    <source>
        <strain evidence="1">BECK_M6</strain>
    </source>
</reference>
<sequence>MAILARCIGKQNFSTRELLYTMATTNQAVKPMSVTTLEKEILQELGGLSQDAKQEVLDFTLLIKRRWRTIGPEDRQNHTAGDWRQFVGALKGSPNLRGDPVTIAREMRDEWG</sequence>
<accession>A0A450VCA9</accession>
<gene>
    <name evidence="1" type="ORF">BECKLFY1418A_GA0070994_11981</name>
</gene>
<dbReference type="EMBL" id="CAADFH010000198">
    <property type="protein sequence ID" value="VFK02439.1"/>
    <property type="molecule type" value="Genomic_DNA"/>
</dbReference>
<name>A0A450VCA9_9GAMM</name>
<protein>
    <submittedName>
        <fullName evidence="1">Uncharacterized protein</fullName>
    </submittedName>
</protein>
<dbReference type="AlphaFoldDB" id="A0A450VCA9"/>